<dbReference type="InterPro" id="IPR012674">
    <property type="entry name" value="Calycin"/>
</dbReference>
<dbReference type="Gene3D" id="2.40.128.20">
    <property type="match status" value="1"/>
</dbReference>
<organism evidence="3 4">
    <name type="scientific">Fopius arisanus</name>
    <dbReference type="NCBI Taxonomy" id="64838"/>
    <lineage>
        <taxon>Eukaryota</taxon>
        <taxon>Metazoa</taxon>
        <taxon>Ecdysozoa</taxon>
        <taxon>Arthropoda</taxon>
        <taxon>Hexapoda</taxon>
        <taxon>Insecta</taxon>
        <taxon>Pterygota</taxon>
        <taxon>Neoptera</taxon>
        <taxon>Endopterygota</taxon>
        <taxon>Hymenoptera</taxon>
        <taxon>Apocrita</taxon>
        <taxon>Ichneumonoidea</taxon>
        <taxon>Braconidae</taxon>
        <taxon>Opiinae</taxon>
        <taxon>Fopius</taxon>
    </lineage>
</organism>
<proteinExistence type="predicted"/>
<reference evidence="4" key="1">
    <citation type="submission" date="2025-08" db="UniProtKB">
        <authorList>
            <consortium name="RefSeq"/>
        </authorList>
    </citation>
    <scope>IDENTIFICATION</scope>
    <source>
        <strain evidence="4">USDA-PBARC FA_bdor</strain>
        <tissue evidence="4">Whole organism</tissue>
    </source>
</reference>
<accession>A0A9R1TZB4</accession>
<feature type="signal peptide" evidence="2">
    <location>
        <begin position="1"/>
        <end position="19"/>
    </location>
</feature>
<feature type="chain" id="PRO_5040203111" evidence="2">
    <location>
        <begin position="20"/>
        <end position="72"/>
    </location>
</feature>
<dbReference type="Proteomes" id="UP000694866">
    <property type="component" value="Unplaced"/>
</dbReference>
<dbReference type="RefSeq" id="XP_011301497.1">
    <property type="nucleotide sequence ID" value="XM_011303195.1"/>
</dbReference>
<sequence length="72" mass="8019">MKNSEMISVFVIIINLVLSSPIAGKCPGDNEVQKLDLNEFLGNWYMVAGTPVSGKKPQKKSASCFYRKRQGR</sequence>
<name>A0A9R1TZB4_9HYME</name>
<protein>
    <submittedName>
        <fullName evidence="4">Uncharacterized protein isoform X2</fullName>
    </submittedName>
</protein>
<evidence type="ECO:0000313" key="3">
    <source>
        <dbReference type="Proteomes" id="UP000694866"/>
    </source>
</evidence>
<gene>
    <name evidence="4" type="primary">LOC105265609</name>
</gene>
<evidence type="ECO:0000256" key="1">
    <source>
        <dbReference type="SAM" id="MobiDB-lite"/>
    </source>
</evidence>
<dbReference type="AlphaFoldDB" id="A0A9R1TZB4"/>
<dbReference type="SUPFAM" id="SSF50814">
    <property type="entry name" value="Lipocalins"/>
    <property type="match status" value="1"/>
</dbReference>
<feature type="region of interest" description="Disordered" evidence="1">
    <location>
        <begin position="52"/>
        <end position="72"/>
    </location>
</feature>
<evidence type="ECO:0000256" key="2">
    <source>
        <dbReference type="SAM" id="SignalP"/>
    </source>
</evidence>
<dbReference type="OrthoDB" id="7679992at2759"/>
<keyword evidence="2" id="KW-0732">Signal</keyword>
<dbReference type="PROSITE" id="PS00213">
    <property type="entry name" value="LIPOCALIN"/>
    <property type="match status" value="1"/>
</dbReference>
<evidence type="ECO:0000313" key="4">
    <source>
        <dbReference type="RefSeq" id="XP_011301497.1"/>
    </source>
</evidence>
<dbReference type="GeneID" id="105265609"/>
<dbReference type="InterPro" id="IPR022272">
    <property type="entry name" value="Lipocalin_CS"/>
</dbReference>
<keyword evidence="3" id="KW-1185">Reference proteome</keyword>